<accession>A0A6J2TNW9</accession>
<dbReference type="AlphaFoldDB" id="A0A6J2TNW9"/>
<keyword evidence="1" id="KW-1133">Transmembrane helix</keyword>
<evidence type="ECO:0000313" key="3">
    <source>
        <dbReference type="RefSeq" id="XP_030377744.1"/>
    </source>
</evidence>
<dbReference type="OrthoDB" id="7762401at2759"/>
<feature type="transmembrane region" description="Helical" evidence="1">
    <location>
        <begin position="142"/>
        <end position="160"/>
    </location>
</feature>
<feature type="transmembrane region" description="Helical" evidence="1">
    <location>
        <begin position="7"/>
        <end position="24"/>
    </location>
</feature>
<feature type="transmembrane region" description="Helical" evidence="1">
    <location>
        <begin position="30"/>
        <end position="51"/>
    </location>
</feature>
<sequence>MSYAEAVFNLLLIAACCYAMYSLTPADNPYGYIAASFCFVHGTLGILRAFAEEADECSRVFIVSASIIAVMPLPMANIEFYLKSDQSGMAIVHMLSFIPLLYDMLGKMCDDWDTATDTLKDLVLIGNVLSASYLAVQAGNPLYGGIAAIAFLGRYGAALINRFVDGLGPHITTLSDAGVIALMTYALTQG</sequence>
<gene>
    <name evidence="3" type="primary">LOC115626498</name>
</gene>
<protein>
    <submittedName>
        <fullName evidence="3">Uncharacterized protein LOC115626498</fullName>
    </submittedName>
</protein>
<keyword evidence="1" id="KW-0472">Membrane</keyword>
<reference evidence="3" key="1">
    <citation type="submission" date="2025-08" db="UniProtKB">
        <authorList>
            <consortium name="RefSeq"/>
        </authorList>
    </citation>
    <scope>IDENTIFICATION</scope>
    <source>
        <strain evidence="3">11010-0011.00</strain>
        <tissue evidence="3">Whole body</tissue>
    </source>
</reference>
<dbReference type="Proteomes" id="UP000504634">
    <property type="component" value="Unplaced"/>
</dbReference>
<organism evidence="2 3">
    <name type="scientific">Drosophila lebanonensis</name>
    <name type="common">Fruit fly</name>
    <name type="synonym">Scaptodrosophila lebanonensis</name>
    <dbReference type="NCBI Taxonomy" id="7225"/>
    <lineage>
        <taxon>Eukaryota</taxon>
        <taxon>Metazoa</taxon>
        <taxon>Ecdysozoa</taxon>
        <taxon>Arthropoda</taxon>
        <taxon>Hexapoda</taxon>
        <taxon>Insecta</taxon>
        <taxon>Pterygota</taxon>
        <taxon>Neoptera</taxon>
        <taxon>Endopterygota</taxon>
        <taxon>Diptera</taxon>
        <taxon>Brachycera</taxon>
        <taxon>Muscomorpha</taxon>
        <taxon>Ephydroidea</taxon>
        <taxon>Drosophilidae</taxon>
        <taxon>Scaptodrosophila</taxon>
    </lineage>
</organism>
<proteinExistence type="predicted"/>
<keyword evidence="1" id="KW-0812">Transmembrane</keyword>
<dbReference type="Pfam" id="PF16039">
    <property type="entry name" value="DUF4791"/>
    <property type="match status" value="1"/>
</dbReference>
<keyword evidence="2" id="KW-1185">Reference proteome</keyword>
<feature type="transmembrane region" description="Helical" evidence="1">
    <location>
        <begin position="60"/>
        <end position="82"/>
    </location>
</feature>
<evidence type="ECO:0000313" key="2">
    <source>
        <dbReference type="Proteomes" id="UP000504634"/>
    </source>
</evidence>
<dbReference type="GeneID" id="115626498"/>
<dbReference type="InterPro" id="IPR032007">
    <property type="entry name" value="DUF4791"/>
</dbReference>
<feature type="transmembrane region" description="Helical" evidence="1">
    <location>
        <begin position="167"/>
        <end position="187"/>
    </location>
</feature>
<evidence type="ECO:0000256" key="1">
    <source>
        <dbReference type="SAM" id="Phobius"/>
    </source>
</evidence>
<dbReference type="RefSeq" id="XP_030377744.1">
    <property type="nucleotide sequence ID" value="XM_030521884.1"/>
</dbReference>
<name>A0A6J2TNW9_DROLE</name>